<organism evidence="2 3">
    <name type="scientific">Dichomitus squalens</name>
    <dbReference type="NCBI Taxonomy" id="114155"/>
    <lineage>
        <taxon>Eukaryota</taxon>
        <taxon>Fungi</taxon>
        <taxon>Dikarya</taxon>
        <taxon>Basidiomycota</taxon>
        <taxon>Agaricomycotina</taxon>
        <taxon>Agaricomycetes</taxon>
        <taxon>Polyporales</taxon>
        <taxon>Polyporaceae</taxon>
        <taxon>Dichomitus</taxon>
    </lineage>
</organism>
<dbReference type="Proteomes" id="UP000292082">
    <property type="component" value="Unassembled WGS sequence"/>
</dbReference>
<evidence type="ECO:0000313" key="2">
    <source>
        <dbReference type="EMBL" id="TBU52128.1"/>
    </source>
</evidence>
<evidence type="ECO:0000256" key="1">
    <source>
        <dbReference type="SAM" id="MobiDB-lite"/>
    </source>
</evidence>
<keyword evidence="3" id="KW-1185">Reference proteome</keyword>
<dbReference type="AlphaFoldDB" id="A0A4Q9PC40"/>
<feature type="compositionally biased region" description="Polar residues" evidence="1">
    <location>
        <begin position="128"/>
        <end position="137"/>
    </location>
</feature>
<accession>A0A4Q9PC40</accession>
<gene>
    <name evidence="2" type="ORF">BD310DRAFT_259786</name>
</gene>
<dbReference type="EMBL" id="ML145265">
    <property type="protein sequence ID" value="TBU52128.1"/>
    <property type="molecule type" value="Genomic_DNA"/>
</dbReference>
<reference evidence="2 3" key="1">
    <citation type="submission" date="2019-01" db="EMBL/GenBank/DDBJ databases">
        <title>Draft genome sequences of three monokaryotic isolates of the white-rot basidiomycete fungus Dichomitus squalens.</title>
        <authorList>
            <consortium name="DOE Joint Genome Institute"/>
            <person name="Lopez S.C."/>
            <person name="Andreopoulos B."/>
            <person name="Pangilinan J."/>
            <person name="Lipzen A."/>
            <person name="Riley R."/>
            <person name="Ahrendt S."/>
            <person name="Ng V."/>
            <person name="Barry K."/>
            <person name="Daum C."/>
            <person name="Grigoriev I.V."/>
            <person name="Hilden K.S."/>
            <person name="Makela M.R."/>
            <person name="de Vries R.P."/>
        </authorList>
    </citation>
    <scope>NUCLEOTIDE SEQUENCE [LARGE SCALE GENOMIC DNA]</scope>
    <source>
        <strain evidence="2 3">CBS 464.89</strain>
    </source>
</reference>
<feature type="region of interest" description="Disordered" evidence="1">
    <location>
        <begin position="127"/>
        <end position="158"/>
    </location>
</feature>
<protein>
    <submittedName>
        <fullName evidence="2">Uncharacterized protein</fullName>
    </submittedName>
</protein>
<proteinExistence type="predicted"/>
<name>A0A4Q9PC40_9APHY</name>
<sequence length="158" mass="17615">MPAPICYSVDMERLIEQLCLALRRACRRPRRSVSCVSNFSIQLRVGPIYPEHSCGYDDEYEGAGSRRDGRYPFAKRHADEPLVDDRRAAHATVRTGQCNCVHWIDGGQCVITNIRRCASLVSFHPKSYQATSGSSPRALNGGSRRSRTSLESVAKANE</sequence>
<evidence type="ECO:0000313" key="3">
    <source>
        <dbReference type="Proteomes" id="UP000292082"/>
    </source>
</evidence>